<proteinExistence type="predicted"/>
<dbReference type="OrthoDB" id="6627884at2759"/>
<feature type="non-terminal residue" evidence="1">
    <location>
        <position position="103"/>
    </location>
</feature>
<keyword evidence="2" id="KW-1185">Reference proteome</keyword>
<evidence type="ECO:0000313" key="1">
    <source>
        <dbReference type="EMBL" id="KAF0707629.1"/>
    </source>
</evidence>
<accession>A0A6G0VTW0</accession>
<dbReference type="PANTHER" id="PTHR31511:SF12">
    <property type="entry name" value="RHO TERMINATION FACTOR N-TERMINAL DOMAIN-CONTAINING PROTEIN"/>
    <property type="match status" value="1"/>
</dbReference>
<evidence type="ECO:0000313" key="2">
    <source>
        <dbReference type="Proteomes" id="UP000478052"/>
    </source>
</evidence>
<sequence length="103" mass="12198">ILKYLKKKSGLNFHCIDFPTPVKQIKSFERLNNVSVNVFSLDNKNVVFPLYMNKVESKNHFDLLLINNDITSHYCFINDFCRLIRSQKTKHKSKLIICKRCFT</sequence>
<organism evidence="1 2">
    <name type="scientific">Aphis craccivora</name>
    <name type="common">Cowpea aphid</name>
    <dbReference type="NCBI Taxonomy" id="307492"/>
    <lineage>
        <taxon>Eukaryota</taxon>
        <taxon>Metazoa</taxon>
        <taxon>Ecdysozoa</taxon>
        <taxon>Arthropoda</taxon>
        <taxon>Hexapoda</taxon>
        <taxon>Insecta</taxon>
        <taxon>Pterygota</taxon>
        <taxon>Neoptera</taxon>
        <taxon>Paraneoptera</taxon>
        <taxon>Hemiptera</taxon>
        <taxon>Sternorrhyncha</taxon>
        <taxon>Aphidomorpha</taxon>
        <taxon>Aphidoidea</taxon>
        <taxon>Aphididae</taxon>
        <taxon>Aphidini</taxon>
        <taxon>Aphis</taxon>
        <taxon>Aphis</taxon>
    </lineage>
</organism>
<protein>
    <submittedName>
        <fullName evidence="1">Uncharacterized protein</fullName>
    </submittedName>
</protein>
<dbReference type="Proteomes" id="UP000478052">
    <property type="component" value="Unassembled WGS sequence"/>
</dbReference>
<gene>
    <name evidence="1" type="ORF">FWK35_00033557</name>
</gene>
<reference evidence="1 2" key="1">
    <citation type="submission" date="2019-08" db="EMBL/GenBank/DDBJ databases">
        <title>Whole genome of Aphis craccivora.</title>
        <authorList>
            <person name="Voronova N.V."/>
            <person name="Shulinski R.S."/>
            <person name="Bandarenka Y.V."/>
            <person name="Zhorov D.G."/>
            <person name="Warner D."/>
        </authorList>
    </citation>
    <scope>NUCLEOTIDE SEQUENCE [LARGE SCALE GENOMIC DNA]</scope>
    <source>
        <strain evidence="1">180601</strain>
        <tissue evidence="1">Whole Body</tissue>
    </source>
</reference>
<dbReference type="AlphaFoldDB" id="A0A6G0VTW0"/>
<comment type="caution">
    <text evidence="1">The sequence shown here is derived from an EMBL/GenBank/DDBJ whole genome shotgun (WGS) entry which is preliminary data.</text>
</comment>
<dbReference type="PANTHER" id="PTHR31511">
    <property type="entry name" value="PROTEIN CBG23764"/>
    <property type="match status" value="1"/>
</dbReference>
<dbReference type="EMBL" id="VUJU01012457">
    <property type="protein sequence ID" value="KAF0707629.1"/>
    <property type="molecule type" value="Genomic_DNA"/>
</dbReference>
<name>A0A6G0VTW0_APHCR</name>
<feature type="non-terminal residue" evidence="1">
    <location>
        <position position="1"/>
    </location>
</feature>